<sequence length="60" mass="6158">MPSTATTGQVTLRFLAAPTDAGQGGSVSGGRILEWIDKAGFACACRLVGALLRDGLRGEH</sequence>
<gene>
    <name evidence="1" type="ORF">IPP00_12245</name>
</gene>
<reference evidence="1" key="1">
    <citation type="submission" date="2020-10" db="EMBL/GenBank/DDBJ databases">
        <title>Connecting structure to function with the recovery of over 1000 high-quality activated sludge metagenome-assembled genomes encoding full-length rRNA genes using long-read sequencing.</title>
        <authorList>
            <person name="Singleton C.M."/>
            <person name="Petriglieri F."/>
            <person name="Kristensen J.M."/>
            <person name="Kirkegaard R.H."/>
            <person name="Michaelsen T.Y."/>
            <person name="Andersen M.H."/>
            <person name="Karst S.M."/>
            <person name="Dueholm M.S."/>
            <person name="Nielsen P.H."/>
            <person name="Albertsen M."/>
        </authorList>
    </citation>
    <scope>NUCLEOTIDE SEQUENCE</scope>
    <source>
        <strain evidence="1">Ribe_18-Q3-R11-54_MAXAC.001</strain>
    </source>
</reference>
<name>A0A9D7T8R5_9MICO</name>
<dbReference type="Gene3D" id="3.10.129.10">
    <property type="entry name" value="Hotdog Thioesterase"/>
    <property type="match status" value="1"/>
</dbReference>
<dbReference type="InterPro" id="IPR029069">
    <property type="entry name" value="HotDog_dom_sf"/>
</dbReference>
<protein>
    <recommendedName>
        <fullName evidence="3">Acyl-CoA thioesterase</fullName>
    </recommendedName>
</protein>
<proteinExistence type="predicted"/>
<dbReference type="Proteomes" id="UP000886632">
    <property type="component" value="Unassembled WGS sequence"/>
</dbReference>
<dbReference type="EMBL" id="JADKGK010000021">
    <property type="protein sequence ID" value="MBL0004714.1"/>
    <property type="molecule type" value="Genomic_DNA"/>
</dbReference>
<comment type="caution">
    <text evidence="1">The sequence shown here is derived from an EMBL/GenBank/DDBJ whole genome shotgun (WGS) entry which is preliminary data.</text>
</comment>
<evidence type="ECO:0000313" key="2">
    <source>
        <dbReference type="Proteomes" id="UP000886632"/>
    </source>
</evidence>
<organism evidence="1 2">
    <name type="scientific">Candidatus Phosphoribacter hodrii</name>
    <dbReference type="NCBI Taxonomy" id="2953743"/>
    <lineage>
        <taxon>Bacteria</taxon>
        <taxon>Bacillati</taxon>
        <taxon>Actinomycetota</taxon>
        <taxon>Actinomycetes</taxon>
        <taxon>Micrococcales</taxon>
        <taxon>Dermatophilaceae</taxon>
        <taxon>Candidatus Phosphoribacter</taxon>
    </lineage>
</organism>
<evidence type="ECO:0000313" key="1">
    <source>
        <dbReference type="EMBL" id="MBL0004714.1"/>
    </source>
</evidence>
<dbReference type="AlphaFoldDB" id="A0A9D7T8R5"/>
<dbReference type="SUPFAM" id="SSF54637">
    <property type="entry name" value="Thioesterase/thiol ester dehydrase-isomerase"/>
    <property type="match status" value="1"/>
</dbReference>
<accession>A0A9D7T8R5</accession>
<evidence type="ECO:0008006" key="3">
    <source>
        <dbReference type="Google" id="ProtNLM"/>
    </source>
</evidence>